<evidence type="ECO:0000256" key="3">
    <source>
        <dbReference type="ARBA" id="ARBA00011489"/>
    </source>
</evidence>
<protein>
    <recommendedName>
        <fullName evidence="8">CASP-like protein</fullName>
    </recommendedName>
</protein>
<comment type="subunit">
    <text evidence="3 8">Homodimer and heterodimers.</text>
</comment>
<dbReference type="InterPro" id="IPR044173">
    <property type="entry name" value="CASPL"/>
</dbReference>
<keyword evidence="5 8" id="KW-0812">Transmembrane</keyword>
<dbReference type="NCBIfam" id="TIGR01569">
    <property type="entry name" value="A_tha_TIGR01569"/>
    <property type="match status" value="1"/>
</dbReference>
<proteinExistence type="inferred from homology"/>
<keyword evidence="11" id="KW-1185">Reference proteome</keyword>
<dbReference type="InterPro" id="IPR006702">
    <property type="entry name" value="CASP_dom"/>
</dbReference>
<feature type="transmembrane region" description="Helical" evidence="8">
    <location>
        <begin position="97"/>
        <end position="124"/>
    </location>
</feature>
<organism evidence="10 11">
    <name type="scientific">Salvia divinorum</name>
    <name type="common">Maria pastora</name>
    <name type="synonym">Diviner's sage</name>
    <dbReference type="NCBI Taxonomy" id="28513"/>
    <lineage>
        <taxon>Eukaryota</taxon>
        <taxon>Viridiplantae</taxon>
        <taxon>Streptophyta</taxon>
        <taxon>Embryophyta</taxon>
        <taxon>Tracheophyta</taxon>
        <taxon>Spermatophyta</taxon>
        <taxon>Magnoliopsida</taxon>
        <taxon>eudicotyledons</taxon>
        <taxon>Gunneridae</taxon>
        <taxon>Pentapetalae</taxon>
        <taxon>asterids</taxon>
        <taxon>lamiids</taxon>
        <taxon>Lamiales</taxon>
        <taxon>Lamiaceae</taxon>
        <taxon>Nepetoideae</taxon>
        <taxon>Mentheae</taxon>
        <taxon>Salviinae</taxon>
        <taxon>Salvia</taxon>
        <taxon>Salvia subgen. Calosphace</taxon>
    </lineage>
</organism>
<feature type="domain" description="Casparian strip membrane protein" evidence="9">
    <location>
        <begin position="18"/>
        <end position="159"/>
    </location>
</feature>
<dbReference type="PANTHER" id="PTHR36488:SF8">
    <property type="entry name" value="CASP-LIKE PROTEIN 1U1"/>
    <property type="match status" value="1"/>
</dbReference>
<name>A0ABD1I5L7_SALDI</name>
<keyword evidence="7 8" id="KW-0472">Membrane</keyword>
<evidence type="ECO:0000256" key="6">
    <source>
        <dbReference type="ARBA" id="ARBA00022989"/>
    </source>
</evidence>
<evidence type="ECO:0000313" key="10">
    <source>
        <dbReference type="EMBL" id="KAL1562899.1"/>
    </source>
</evidence>
<keyword evidence="6 8" id="KW-1133">Transmembrane helix</keyword>
<comment type="subcellular location">
    <subcellularLocation>
        <location evidence="1 8">Cell membrane</location>
        <topology evidence="1 8">Multi-pass membrane protein</topology>
    </subcellularLocation>
</comment>
<reference evidence="10 11" key="1">
    <citation type="submission" date="2024-06" db="EMBL/GenBank/DDBJ databases">
        <title>A chromosome level genome sequence of Diviner's sage (Salvia divinorum).</title>
        <authorList>
            <person name="Ford S.A."/>
            <person name="Ro D.-K."/>
            <person name="Ness R.W."/>
            <person name="Phillips M.A."/>
        </authorList>
    </citation>
    <scope>NUCLEOTIDE SEQUENCE [LARGE SCALE GENOMIC DNA]</scope>
    <source>
        <strain evidence="10">SAF-2024a</strain>
        <tissue evidence="10">Leaf</tissue>
    </source>
</reference>
<dbReference type="GO" id="GO:0005886">
    <property type="term" value="C:plasma membrane"/>
    <property type="evidence" value="ECO:0007669"/>
    <property type="project" value="UniProtKB-SubCell"/>
</dbReference>
<dbReference type="InterPro" id="IPR006459">
    <property type="entry name" value="CASP/CASPL"/>
</dbReference>
<feature type="transmembrane region" description="Helical" evidence="8">
    <location>
        <begin position="21"/>
        <end position="40"/>
    </location>
</feature>
<dbReference type="AlphaFoldDB" id="A0ABD1I5L7"/>
<evidence type="ECO:0000256" key="4">
    <source>
        <dbReference type="ARBA" id="ARBA00022475"/>
    </source>
</evidence>
<feature type="transmembrane region" description="Helical" evidence="8">
    <location>
        <begin position="148"/>
        <end position="169"/>
    </location>
</feature>
<comment type="caution">
    <text evidence="10">The sequence shown here is derived from an EMBL/GenBank/DDBJ whole genome shotgun (WGS) entry which is preliminary data.</text>
</comment>
<gene>
    <name evidence="10" type="ORF">AAHA92_05422</name>
</gene>
<evidence type="ECO:0000259" key="9">
    <source>
        <dbReference type="Pfam" id="PF04535"/>
    </source>
</evidence>
<dbReference type="EMBL" id="JBEAFC010000003">
    <property type="protein sequence ID" value="KAL1562899.1"/>
    <property type="molecule type" value="Genomic_DNA"/>
</dbReference>
<evidence type="ECO:0000256" key="2">
    <source>
        <dbReference type="ARBA" id="ARBA00007651"/>
    </source>
</evidence>
<evidence type="ECO:0000256" key="7">
    <source>
        <dbReference type="ARBA" id="ARBA00023136"/>
    </source>
</evidence>
<accession>A0ABD1I5L7</accession>
<comment type="similarity">
    <text evidence="2 8">Belongs to the Casparian strip membrane proteins (CASP) family.</text>
</comment>
<evidence type="ECO:0000256" key="8">
    <source>
        <dbReference type="RuleBase" id="RU361233"/>
    </source>
</evidence>
<evidence type="ECO:0000256" key="5">
    <source>
        <dbReference type="ARBA" id="ARBA00022692"/>
    </source>
</evidence>
<dbReference type="Pfam" id="PF04535">
    <property type="entry name" value="CASP_dom"/>
    <property type="match status" value="1"/>
</dbReference>
<dbReference type="Proteomes" id="UP001567538">
    <property type="component" value="Unassembled WGS sequence"/>
</dbReference>
<dbReference type="PANTHER" id="PTHR36488">
    <property type="entry name" value="CASP-LIKE PROTEIN 1U1"/>
    <property type="match status" value="1"/>
</dbReference>
<evidence type="ECO:0000256" key="1">
    <source>
        <dbReference type="ARBA" id="ARBA00004651"/>
    </source>
</evidence>
<sequence>MAISKDNLKFNTPKSHYASQILLRILAIATTLSAACLMITNKQATLVYGIQVDARYSYSPAFKFYAFANIVAFALSVLSLIAVFLMGRKPLNSTYYFCLFLHDLIVTVLLMAGLGAAMAIAYVGKFGNSHTGWMQICDHFGKFCNRVIASSVVGFLGLFVYLILTIVSANQSRKIPPSI</sequence>
<evidence type="ECO:0000313" key="11">
    <source>
        <dbReference type="Proteomes" id="UP001567538"/>
    </source>
</evidence>
<keyword evidence="4 8" id="KW-1003">Cell membrane</keyword>
<feature type="transmembrane region" description="Helical" evidence="8">
    <location>
        <begin position="64"/>
        <end position="85"/>
    </location>
</feature>